<dbReference type="SUPFAM" id="SSF74650">
    <property type="entry name" value="Galactose mutarotase-like"/>
    <property type="match status" value="1"/>
</dbReference>
<evidence type="ECO:0000256" key="1">
    <source>
        <dbReference type="ARBA" id="ARBA00005028"/>
    </source>
</evidence>
<evidence type="ECO:0000256" key="4">
    <source>
        <dbReference type="ARBA" id="ARBA00023277"/>
    </source>
</evidence>
<dbReference type="Gene3D" id="2.70.98.10">
    <property type="match status" value="1"/>
</dbReference>
<protein>
    <recommendedName>
        <fullName evidence="5">Aldose 1-epimerase</fullName>
        <ecNumber evidence="5">5.1.3.3</ecNumber>
    </recommendedName>
</protein>
<dbReference type="GO" id="GO:0004034">
    <property type="term" value="F:aldose 1-epimerase activity"/>
    <property type="evidence" value="ECO:0007669"/>
    <property type="project" value="UniProtKB-EC"/>
</dbReference>
<dbReference type="RefSeq" id="XP_015867300.2">
    <property type="nucleotide sequence ID" value="XM_016011814.4"/>
</dbReference>
<dbReference type="PANTHER" id="PTHR10091">
    <property type="entry name" value="ALDOSE-1-EPIMERASE"/>
    <property type="match status" value="1"/>
</dbReference>
<comment type="similarity">
    <text evidence="2 5">Belongs to the aldose epimerase family.</text>
</comment>
<dbReference type="InterPro" id="IPR047215">
    <property type="entry name" value="Galactose_mutarotase-like"/>
</dbReference>
<dbReference type="GeneID" id="107404815"/>
<evidence type="ECO:0000256" key="3">
    <source>
        <dbReference type="ARBA" id="ARBA00023235"/>
    </source>
</evidence>
<feature type="binding site" evidence="7">
    <location>
        <position position="254"/>
    </location>
    <ligand>
        <name>beta-D-galactose</name>
        <dbReference type="ChEBI" id="CHEBI:27667"/>
    </ligand>
</feature>
<dbReference type="PANTHER" id="PTHR10091:SF3">
    <property type="entry name" value="ALDOSE 1-EPIMERASE"/>
    <property type="match status" value="1"/>
</dbReference>
<dbReference type="PIRSF" id="PIRSF005096">
    <property type="entry name" value="GALM"/>
    <property type="match status" value="1"/>
</dbReference>
<dbReference type="InterPro" id="IPR011013">
    <property type="entry name" value="Gal_mutarotase_sf_dom"/>
</dbReference>
<feature type="signal peptide" evidence="9">
    <location>
        <begin position="1"/>
        <end position="23"/>
    </location>
</feature>
<evidence type="ECO:0000313" key="10">
    <source>
        <dbReference type="Proteomes" id="UP001652623"/>
    </source>
</evidence>
<comment type="pathway">
    <text evidence="1 5">Carbohydrate metabolism; hexose metabolism.</text>
</comment>
<feature type="active site" description="Proton acceptor" evidence="6">
    <location>
        <position position="319"/>
    </location>
</feature>
<dbReference type="GO" id="GO:0033499">
    <property type="term" value="P:galactose catabolic process via UDP-galactose, Leloir pathway"/>
    <property type="evidence" value="ECO:0007669"/>
    <property type="project" value="TreeGrafter"/>
</dbReference>
<evidence type="ECO:0000256" key="2">
    <source>
        <dbReference type="ARBA" id="ARBA00006206"/>
    </source>
</evidence>
<dbReference type="InterPro" id="IPR008183">
    <property type="entry name" value="Aldose_1/G6P_1-epimerase"/>
</dbReference>
<feature type="active site" description="Proton donor" evidence="6">
    <location>
        <position position="188"/>
    </location>
</feature>
<dbReference type="UniPathway" id="UPA00242"/>
<sequence>MAKVSLFWSFLTLTFLFASISECSDEIGIYELKRGDFSLKLTNWGATVMSVILPDRNGKLDDVVLGFDTPKEYMNDTVYFGALVGRVANRIANAEFTLDGKVYKLVANEGKNTLHGGLMGFSDVVWTVESHKVDSHITFTYNSYDGEQGFPGNLSVMVTYMFLGTNKLGIKMEAKAPNKATPVNLAHHGYWNLRGHNSGDILSQKLQIFGSSVTPVDKNLIPTGKIVPVKGTPYDFLASHEIGSLINELPDGYDINYVLDKSNPAHLRRAALMQDPVSGRKMELWTNQPGLQFYSSNMLHNVKGKDGAVYHKFAAVALETQGFPNSVNQPNFPSQIINPGEKYLHVMVYRFTAD</sequence>
<evidence type="ECO:0000256" key="8">
    <source>
        <dbReference type="PIRSR" id="PIRSR005096-3"/>
    </source>
</evidence>
<evidence type="ECO:0000256" key="9">
    <source>
        <dbReference type="SAM" id="SignalP"/>
    </source>
</evidence>
<dbReference type="InterPro" id="IPR015443">
    <property type="entry name" value="Aldose_1-epimerase"/>
</dbReference>
<dbReference type="Proteomes" id="UP001652623">
    <property type="component" value="Chromosome 2"/>
</dbReference>
<dbReference type="FunCoup" id="A0A6P3YZC1">
    <property type="interactions" value="975"/>
</dbReference>
<dbReference type="GO" id="GO:0030246">
    <property type="term" value="F:carbohydrate binding"/>
    <property type="evidence" value="ECO:0007669"/>
    <property type="project" value="InterPro"/>
</dbReference>
<gene>
    <name evidence="11" type="primary">LOC107404815</name>
</gene>
<keyword evidence="10" id="KW-1185">Reference proteome</keyword>
<evidence type="ECO:0000256" key="6">
    <source>
        <dbReference type="PIRSR" id="PIRSR005096-1"/>
    </source>
</evidence>
<evidence type="ECO:0000313" key="11">
    <source>
        <dbReference type="RefSeq" id="XP_015867300.2"/>
    </source>
</evidence>
<comment type="catalytic activity">
    <reaction evidence="5">
        <text>alpha-D-glucose = beta-D-glucose</text>
        <dbReference type="Rhea" id="RHEA:10264"/>
        <dbReference type="ChEBI" id="CHEBI:15903"/>
        <dbReference type="ChEBI" id="CHEBI:17925"/>
        <dbReference type="EC" id="5.1.3.3"/>
    </reaction>
</comment>
<keyword evidence="3 5" id="KW-0413">Isomerase</keyword>
<feature type="binding site" evidence="8">
    <location>
        <begin position="89"/>
        <end position="90"/>
    </location>
    <ligand>
        <name>beta-D-galactose</name>
        <dbReference type="ChEBI" id="CHEBI:27667"/>
    </ligand>
</feature>
<dbReference type="AlphaFoldDB" id="A0A6P3YZC1"/>
<dbReference type="EC" id="5.1.3.3" evidence="5"/>
<dbReference type="CDD" id="cd09019">
    <property type="entry name" value="galactose_mutarotase_like"/>
    <property type="match status" value="1"/>
</dbReference>
<feature type="chain" id="PRO_5047157919" description="Aldose 1-epimerase" evidence="9">
    <location>
        <begin position="24"/>
        <end position="354"/>
    </location>
</feature>
<name>A0A6P3YZC1_ZIZJJ</name>
<keyword evidence="9" id="KW-0732">Signal</keyword>
<proteinExistence type="inferred from homology"/>
<organism evidence="10 11">
    <name type="scientific">Ziziphus jujuba</name>
    <name type="common">Chinese jujube</name>
    <name type="synonym">Ziziphus sativa</name>
    <dbReference type="NCBI Taxonomy" id="326968"/>
    <lineage>
        <taxon>Eukaryota</taxon>
        <taxon>Viridiplantae</taxon>
        <taxon>Streptophyta</taxon>
        <taxon>Embryophyta</taxon>
        <taxon>Tracheophyta</taxon>
        <taxon>Spermatophyta</taxon>
        <taxon>Magnoliopsida</taxon>
        <taxon>eudicotyledons</taxon>
        <taxon>Gunneridae</taxon>
        <taxon>Pentapetalae</taxon>
        <taxon>rosids</taxon>
        <taxon>fabids</taxon>
        <taxon>Rosales</taxon>
        <taxon>Rhamnaceae</taxon>
        <taxon>Paliureae</taxon>
        <taxon>Ziziphus</taxon>
    </lineage>
</organism>
<reference evidence="10" key="1">
    <citation type="submission" date="2025-05" db="UniProtKB">
        <authorList>
            <consortium name="RefSeq"/>
        </authorList>
    </citation>
    <scope>NUCLEOTIDE SEQUENCE [LARGE SCALE GENOMIC DNA]</scope>
</reference>
<dbReference type="InterPro" id="IPR014718">
    <property type="entry name" value="GH-type_carb-bd"/>
</dbReference>
<accession>A0A6P3YZC1</accession>
<dbReference type="KEGG" id="zju:107404815"/>
<evidence type="ECO:0000256" key="5">
    <source>
        <dbReference type="PIRNR" id="PIRNR005096"/>
    </source>
</evidence>
<keyword evidence="4 5" id="KW-0119">Carbohydrate metabolism</keyword>
<dbReference type="NCBIfam" id="NF008277">
    <property type="entry name" value="PRK11055.1"/>
    <property type="match status" value="1"/>
</dbReference>
<dbReference type="Pfam" id="PF01263">
    <property type="entry name" value="Aldose_epim"/>
    <property type="match status" value="1"/>
</dbReference>
<reference evidence="11" key="2">
    <citation type="submission" date="2025-08" db="UniProtKB">
        <authorList>
            <consortium name="RefSeq"/>
        </authorList>
    </citation>
    <scope>IDENTIFICATION</scope>
    <source>
        <tissue evidence="11">Seedling</tissue>
    </source>
</reference>
<feature type="binding site" evidence="8">
    <location>
        <begin position="188"/>
        <end position="190"/>
    </location>
    <ligand>
        <name>beta-D-galactose</name>
        <dbReference type="ChEBI" id="CHEBI:27667"/>
    </ligand>
</feature>
<dbReference type="GO" id="GO:0006006">
    <property type="term" value="P:glucose metabolic process"/>
    <property type="evidence" value="ECO:0007669"/>
    <property type="project" value="TreeGrafter"/>
</dbReference>
<evidence type="ECO:0000256" key="7">
    <source>
        <dbReference type="PIRSR" id="PIRSR005096-2"/>
    </source>
</evidence>
<dbReference type="InParanoid" id="A0A6P3YZC1"/>